<dbReference type="PANTHER" id="PTHR13420">
    <property type="entry name" value="UPF0235 PROTEIN C15ORF40"/>
    <property type="match status" value="1"/>
</dbReference>
<sequence>MRFSVRVFPKSKKNAVEKTTEGFRVRVTAAPTDGRANAAVLKLLAAHLGVAKSKLRAVRGATSRDKVIELS</sequence>
<proteinExistence type="inferred from homology"/>
<gene>
    <name evidence="3" type="ORF">A2994_01720</name>
</gene>
<dbReference type="NCBIfam" id="TIGR00251">
    <property type="entry name" value="DUF167 family protein"/>
    <property type="match status" value="1"/>
</dbReference>
<evidence type="ECO:0000256" key="1">
    <source>
        <dbReference type="ARBA" id="ARBA00010364"/>
    </source>
</evidence>
<accession>A0A1F4PNS0</accession>
<dbReference type="PANTHER" id="PTHR13420:SF7">
    <property type="entry name" value="UPF0235 PROTEIN C15ORF40"/>
    <property type="match status" value="1"/>
</dbReference>
<dbReference type="SUPFAM" id="SSF69786">
    <property type="entry name" value="YggU-like"/>
    <property type="match status" value="1"/>
</dbReference>
<organism evidence="3 4">
    <name type="scientific">candidate division Kazan bacterium RIFCSPLOWO2_01_FULL_48_13</name>
    <dbReference type="NCBI Taxonomy" id="1798539"/>
    <lineage>
        <taxon>Bacteria</taxon>
        <taxon>Bacteria division Kazan-3B-28</taxon>
    </lineage>
</organism>
<dbReference type="Proteomes" id="UP000179010">
    <property type="component" value="Unassembled WGS sequence"/>
</dbReference>
<dbReference type="Pfam" id="PF02594">
    <property type="entry name" value="DUF167"/>
    <property type="match status" value="1"/>
</dbReference>
<evidence type="ECO:0000313" key="3">
    <source>
        <dbReference type="EMBL" id="OGB85331.1"/>
    </source>
</evidence>
<dbReference type="HAMAP" id="MF_00634">
    <property type="entry name" value="UPF0235"/>
    <property type="match status" value="1"/>
</dbReference>
<dbReference type="AlphaFoldDB" id="A0A1F4PNS0"/>
<protein>
    <recommendedName>
        <fullName evidence="2">UPF0235 protein A2994_01720</fullName>
    </recommendedName>
</protein>
<comment type="caution">
    <text evidence="3">The sequence shown here is derived from an EMBL/GenBank/DDBJ whole genome shotgun (WGS) entry which is preliminary data.</text>
</comment>
<dbReference type="InterPro" id="IPR036591">
    <property type="entry name" value="YggU-like_sf"/>
</dbReference>
<evidence type="ECO:0000313" key="4">
    <source>
        <dbReference type="Proteomes" id="UP000179010"/>
    </source>
</evidence>
<dbReference type="STRING" id="1798539.A2994_01720"/>
<dbReference type="EMBL" id="METE01000004">
    <property type="protein sequence ID" value="OGB85331.1"/>
    <property type="molecule type" value="Genomic_DNA"/>
</dbReference>
<dbReference type="Gene3D" id="3.30.1200.10">
    <property type="entry name" value="YggU-like"/>
    <property type="match status" value="1"/>
</dbReference>
<dbReference type="GO" id="GO:0005737">
    <property type="term" value="C:cytoplasm"/>
    <property type="evidence" value="ECO:0007669"/>
    <property type="project" value="TreeGrafter"/>
</dbReference>
<evidence type="ECO:0000256" key="2">
    <source>
        <dbReference type="HAMAP-Rule" id="MF_00634"/>
    </source>
</evidence>
<name>A0A1F4PNS0_UNCK3</name>
<dbReference type="InterPro" id="IPR003746">
    <property type="entry name" value="DUF167"/>
</dbReference>
<dbReference type="SMART" id="SM01152">
    <property type="entry name" value="DUF167"/>
    <property type="match status" value="1"/>
</dbReference>
<comment type="similarity">
    <text evidence="1 2">Belongs to the UPF0235 family.</text>
</comment>
<reference evidence="3 4" key="1">
    <citation type="journal article" date="2016" name="Nat. Commun.">
        <title>Thousands of microbial genomes shed light on interconnected biogeochemical processes in an aquifer system.</title>
        <authorList>
            <person name="Anantharaman K."/>
            <person name="Brown C.T."/>
            <person name="Hug L.A."/>
            <person name="Sharon I."/>
            <person name="Castelle C.J."/>
            <person name="Probst A.J."/>
            <person name="Thomas B.C."/>
            <person name="Singh A."/>
            <person name="Wilkins M.J."/>
            <person name="Karaoz U."/>
            <person name="Brodie E.L."/>
            <person name="Williams K.H."/>
            <person name="Hubbard S.S."/>
            <person name="Banfield J.F."/>
        </authorList>
    </citation>
    <scope>NUCLEOTIDE SEQUENCE [LARGE SCALE GENOMIC DNA]</scope>
</reference>